<proteinExistence type="predicted"/>
<accession>A0A9N9FRU0</accession>
<name>A0A9N9FRU0_9GLOM</name>
<organism evidence="1 2">
    <name type="scientific">Diversispora eburnea</name>
    <dbReference type="NCBI Taxonomy" id="1213867"/>
    <lineage>
        <taxon>Eukaryota</taxon>
        <taxon>Fungi</taxon>
        <taxon>Fungi incertae sedis</taxon>
        <taxon>Mucoromycota</taxon>
        <taxon>Glomeromycotina</taxon>
        <taxon>Glomeromycetes</taxon>
        <taxon>Diversisporales</taxon>
        <taxon>Diversisporaceae</taxon>
        <taxon>Diversispora</taxon>
    </lineage>
</organism>
<evidence type="ECO:0000313" key="1">
    <source>
        <dbReference type="EMBL" id="CAG8557421.1"/>
    </source>
</evidence>
<protein>
    <submittedName>
        <fullName evidence="1">3496_t:CDS:1</fullName>
    </submittedName>
</protein>
<evidence type="ECO:0000313" key="2">
    <source>
        <dbReference type="Proteomes" id="UP000789706"/>
    </source>
</evidence>
<dbReference type="Proteomes" id="UP000789706">
    <property type="component" value="Unassembled WGS sequence"/>
</dbReference>
<dbReference type="AlphaFoldDB" id="A0A9N9FRU0"/>
<sequence>MSEQEGFKKREELINNYKKELKEFGILSKGVLRELVLSRE</sequence>
<gene>
    <name evidence="1" type="ORF">DEBURN_LOCUS7411</name>
</gene>
<keyword evidence="2" id="KW-1185">Reference proteome</keyword>
<reference evidence="1" key="1">
    <citation type="submission" date="2021-06" db="EMBL/GenBank/DDBJ databases">
        <authorList>
            <person name="Kallberg Y."/>
            <person name="Tangrot J."/>
            <person name="Rosling A."/>
        </authorList>
    </citation>
    <scope>NUCLEOTIDE SEQUENCE</scope>
    <source>
        <strain evidence="1">AZ414A</strain>
    </source>
</reference>
<dbReference type="EMBL" id="CAJVPK010000891">
    <property type="protein sequence ID" value="CAG8557421.1"/>
    <property type="molecule type" value="Genomic_DNA"/>
</dbReference>
<comment type="caution">
    <text evidence="1">The sequence shown here is derived from an EMBL/GenBank/DDBJ whole genome shotgun (WGS) entry which is preliminary data.</text>
</comment>